<dbReference type="RefSeq" id="WP_073270219.1">
    <property type="nucleotide sequence ID" value="NZ_FQTU01000007.1"/>
</dbReference>
<evidence type="ECO:0000256" key="4">
    <source>
        <dbReference type="RuleBase" id="RU003719"/>
    </source>
</evidence>
<dbReference type="PROSITE" id="PS00671">
    <property type="entry name" value="D_2_HYDROXYACID_DH_3"/>
    <property type="match status" value="1"/>
</dbReference>
<dbReference type="InterPro" id="IPR006139">
    <property type="entry name" value="D-isomer_2_OHA_DH_cat_dom"/>
</dbReference>
<sequence>MVGKKVVITDYQYENVDNERKIVEEAGFALEVYNSKEKSDVISAVREADAVIVQYADIDEEVISHMEKCKVIIKYGIGFNNIDTKAASQKGIYVCNVPDYGIDEVANHAIAMIMALAKKLITIDGALKKGDWSYDSIIPLYRMAGSTLGLVGLGRIPMSVAKKMKGFDMEILAYDPFVDKKLAEENGVKLVDFDTLCTKSDFISVHCPLNDDTLHLFNKDVFDKMKETAYIINTARGPVINEADLIEALKAKKIAGAGLDVFEVEPITKDNELLNLDNVIATPHIAWYSEQAINSVQSKAAIEAVNVISGNKPLNPVNSF</sequence>
<organism evidence="7 8">
    <name type="scientific">Alkalibacter saccharofermentans DSM 14828</name>
    <dbReference type="NCBI Taxonomy" id="1120975"/>
    <lineage>
        <taxon>Bacteria</taxon>
        <taxon>Bacillati</taxon>
        <taxon>Bacillota</taxon>
        <taxon>Clostridia</taxon>
        <taxon>Eubacteriales</taxon>
        <taxon>Eubacteriaceae</taxon>
        <taxon>Alkalibacter</taxon>
    </lineage>
</organism>
<accession>A0A1M4WHQ2</accession>
<dbReference type="GO" id="GO:0003714">
    <property type="term" value="F:transcription corepressor activity"/>
    <property type="evidence" value="ECO:0007669"/>
    <property type="project" value="InterPro"/>
</dbReference>
<dbReference type="EMBL" id="FQTU01000007">
    <property type="protein sequence ID" value="SHE80756.1"/>
    <property type="molecule type" value="Genomic_DNA"/>
</dbReference>
<dbReference type="InterPro" id="IPR006140">
    <property type="entry name" value="D-isomer_DH_NAD-bd"/>
</dbReference>
<dbReference type="InterPro" id="IPR036291">
    <property type="entry name" value="NAD(P)-bd_dom_sf"/>
</dbReference>
<dbReference type="InterPro" id="IPR043322">
    <property type="entry name" value="CtBP"/>
</dbReference>
<dbReference type="GO" id="GO:0051287">
    <property type="term" value="F:NAD binding"/>
    <property type="evidence" value="ECO:0007669"/>
    <property type="project" value="InterPro"/>
</dbReference>
<evidence type="ECO:0000313" key="7">
    <source>
        <dbReference type="EMBL" id="SHE80756.1"/>
    </source>
</evidence>
<dbReference type="InterPro" id="IPR029753">
    <property type="entry name" value="D-isomer_DH_CS"/>
</dbReference>
<gene>
    <name evidence="7" type="ORF">SAMN02746064_01242</name>
</gene>
<feature type="domain" description="D-isomer specific 2-hydroxyacid dehydrogenase catalytic" evidence="5">
    <location>
        <begin position="17"/>
        <end position="318"/>
    </location>
</feature>
<name>A0A1M4WHQ2_9FIRM</name>
<evidence type="ECO:0000256" key="1">
    <source>
        <dbReference type="ARBA" id="ARBA00005854"/>
    </source>
</evidence>
<keyword evidence="3" id="KW-0520">NAD</keyword>
<evidence type="ECO:0000259" key="5">
    <source>
        <dbReference type="Pfam" id="PF00389"/>
    </source>
</evidence>
<evidence type="ECO:0000256" key="2">
    <source>
        <dbReference type="ARBA" id="ARBA00023002"/>
    </source>
</evidence>
<dbReference type="PANTHER" id="PTHR43761">
    <property type="entry name" value="D-ISOMER SPECIFIC 2-HYDROXYACID DEHYDROGENASE FAMILY PROTEIN (AFU_ORTHOLOGUE AFUA_1G13630)"/>
    <property type="match status" value="1"/>
</dbReference>
<proteinExistence type="inferred from homology"/>
<dbReference type="FunFam" id="3.40.50.720:FF:000203">
    <property type="entry name" value="D-3-phosphoglycerate dehydrogenase (SerA)"/>
    <property type="match status" value="1"/>
</dbReference>
<dbReference type="Pfam" id="PF00389">
    <property type="entry name" value="2-Hacid_dh"/>
    <property type="match status" value="1"/>
</dbReference>
<dbReference type="SUPFAM" id="SSF52283">
    <property type="entry name" value="Formate/glycerate dehydrogenase catalytic domain-like"/>
    <property type="match status" value="1"/>
</dbReference>
<dbReference type="Pfam" id="PF02826">
    <property type="entry name" value="2-Hacid_dh_C"/>
    <property type="match status" value="1"/>
</dbReference>
<keyword evidence="2 4" id="KW-0560">Oxidoreductase</keyword>
<dbReference type="CDD" id="cd05299">
    <property type="entry name" value="CtBP_dh"/>
    <property type="match status" value="1"/>
</dbReference>
<dbReference type="AlphaFoldDB" id="A0A1M4WHQ2"/>
<dbReference type="STRING" id="1120975.SAMN02746064_01242"/>
<dbReference type="OrthoDB" id="9805416at2"/>
<evidence type="ECO:0000259" key="6">
    <source>
        <dbReference type="Pfam" id="PF02826"/>
    </source>
</evidence>
<dbReference type="Gene3D" id="3.40.50.720">
    <property type="entry name" value="NAD(P)-binding Rossmann-like Domain"/>
    <property type="match status" value="2"/>
</dbReference>
<dbReference type="PROSITE" id="PS00670">
    <property type="entry name" value="D_2_HYDROXYACID_DH_2"/>
    <property type="match status" value="1"/>
</dbReference>
<comment type="similarity">
    <text evidence="1 4">Belongs to the D-isomer specific 2-hydroxyacid dehydrogenase family.</text>
</comment>
<evidence type="ECO:0000313" key="8">
    <source>
        <dbReference type="Proteomes" id="UP000184251"/>
    </source>
</evidence>
<evidence type="ECO:0000256" key="3">
    <source>
        <dbReference type="ARBA" id="ARBA00023027"/>
    </source>
</evidence>
<reference evidence="7 8" key="1">
    <citation type="submission" date="2016-11" db="EMBL/GenBank/DDBJ databases">
        <authorList>
            <person name="Jaros S."/>
            <person name="Januszkiewicz K."/>
            <person name="Wedrychowicz H."/>
        </authorList>
    </citation>
    <scope>NUCLEOTIDE SEQUENCE [LARGE SCALE GENOMIC DNA]</scope>
    <source>
        <strain evidence="7 8">DSM 14828</strain>
    </source>
</reference>
<dbReference type="SUPFAM" id="SSF51735">
    <property type="entry name" value="NAD(P)-binding Rossmann-fold domains"/>
    <property type="match status" value="1"/>
</dbReference>
<dbReference type="PANTHER" id="PTHR43761:SF1">
    <property type="entry name" value="D-ISOMER SPECIFIC 2-HYDROXYACID DEHYDROGENASE CATALYTIC DOMAIN-CONTAINING PROTEIN-RELATED"/>
    <property type="match status" value="1"/>
</dbReference>
<keyword evidence="8" id="KW-1185">Reference proteome</keyword>
<dbReference type="GO" id="GO:0016616">
    <property type="term" value="F:oxidoreductase activity, acting on the CH-OH group of donors, NAD or NADP as acceptor"/>
    <property type="evidence" value="ECO:0007669"/>
    <property type="project" value="InterPro"/>
</dbReference>
<dbReference type="InterPro" id="IPR050418">
    <property type="entry name" value="D-iso_2-hydroxyacid_DH_PdxB"/>
</dbReference>
<dbReference type="Proteomes" id="UP000184251">
    <property type="component" value="Unassembled WGS sequence"/>
</dbReference>
<protein>
    <submittedName>
        <fullName evidence="7">D-3-phosphoglycerate dehydrogenase</fullName>
    </submittedName>
</protein>
<feature type="domain" description="D-isomer specific 2-hydroxyacid dehydrogenase NAD-binding" evidence="6">
    <location>
        <begin position="110"/>
        <end position="286"/>
    </location>
</feature>